<organism evidence="1 2">
    <name type="scientific">Puccinia sorghi</name>
    <dbReference type="NCBI Taxonomy" id="27349"/>
    <lineage>
        <taxon>Eukaryota</taxon>
        <taxon>Fungi</taxon>
        <taxon>Dikarya</taxon>
        <taxon>Basidiomycota</taxon>
        <taxon>Pucciniomycotina</taxon>
        <taxon>Pucciniomycetes</taxon>
        <taxon>Pucciniales</taxon>
        <taxon>Pucciniaceae</taxon>
        <taxon>Puccinia</taxon>
    </lineage>
</organism>
<comment type="caution">
    <text evidence="1">The sequence shown here is derived from an EMBL/GenBank/DDBJ whole genome shotgun (WGS) entry which is preliminary data.</text>
</comment>
<dbReference type="Proteomes" id="UP000037035">
    <property type="component" value="Unassembled WGS sequence"/>
</dbReference>
<dbReference type="AlphaFoldDB" id="A0A0L6VLJ8"/>
<evidence type="ECO:0000313" key="2">
    <source>
        <dbReference type="Proteomes" id="UP000037035"/>
    </source>
</evidence>
<keyword evidence="2" id="KW-1185">Reference proteome</keyword>
<feature type="non-terminal residue" evidence="1">
    <location>
        <position position="1"/>
    </location>
</feature>
<dbReference type="VEuPathDB" id="FungiDB:VP01_14712g1"/>
<gene>
    <name evidence="1" type="ORF">VP01_14712g1</name>
</gene>
<name>A0A0L6VLJ8_9BASI</name>
<evidence type="ECO:0000313" key="1">
    <source>
        <dbReference type="EMBL" id="KNZ60985.1"/>
    </source>
</evidence>
<dbReference type="OrthoDB" id="10500059at2759"/>
<proteinExistence type="predicted"/>
<reference evidence="1 2" key="1">
    <citation type="submission" date="2015-08" db="EMBL/GenBank/DDBJ databases">
        <title>Next Generation Sequencing and Analysis of the Genome of Puccinia sorghi L Schw, the Causal Agent of Maize Common Rust.</title>
        <authorList>
            <person name="Rochi L."/>
            <person name="Burguener G."/>
            <person name="Darino M."/>
            <person name="Turjanski A."/>
            <person name="Kreff E."/>
            <person name="Dieguez M.J."/>
            <person name="Sacco F."/>
        </authorList>
    </citation>
    <scope>NUCLEOTIDE SEQUENCE [LARGE SCALE GENOMIC DNA]</scope>
    <source>
        <strain evidence="1 2">RO10H11247</strain>
    </source>
</reference>
<protein>
    <submittedName>
        <fullName evidence="1">Uncharacterized protein</fullName>
    </submittedName>
</protein>
<sequence>PDLKPSEEEQLTFRQLLQPENIRPNTFTEVAAFKSFFEDKTIDLDDADYWFEID</sequence>
<accession>A0A0L6VLJ8</accession>
<dbReference type="EMBL" id="LAVV01005234">
    <property type="protein sequence ID" value="KNZ60985.1"/>
    <property type="molecule type" value="Genomic_DNA"/>
</dbReference>
<feature type="non-terminal residue" evidence="1">
    <location>
        <position position="54"/>
    </location>
</feature>